<reference evidence="2 3" key="1">
    <citation type="submission" date="2020-07" db="EMBL/GenBank/DDBJ databases">
        <title>Halophilic bacteria isolated from french cheeses.</title>
        <authorList>
            <person name="Kothe C.I."/>
            <person name="Farah-Kraiem B."/>
            <person name="Renault P."/>
            <person name="Dridi B."/>
        </authorList>
    </citation>
    <scope>NUCLEOTIDE SEQUENCE [LARGE SCALE GENOMIC DNA]</scope>
    <source>
        <strain evidence="2 3">FME14</strain>
    </source>
</reference>
<evidence type="ECO:0000256" key="1">
    <source>
        <dbReference type="SAM" id="MobiDB-lite"/>
    </source>
</evidence>
<feature type="region of interest" description="Disordered" evidence="1">
    <location>
        <begin position="43"/>
        <end position="66"/>
    </location>
</feature>
<accession>A0ABR9FSY6</accession>
<keyword evidence="3" id="KW-1185">Reference proteome</keyword>
<gene>
    <name evidence="2" type="ORF">EI167_21555</name>
</gene>
<name>A0ABR9FSY6_9GAMM</name>
<protein>
    <submittedName>
        <fullName evidence="2">Uncharacterized protein</fullName>
    </submittedName>
</protein>
<dbReference type="EMBL" id="RRZA01000160">
    <property type="protein sequence ID" value="MBE0459952.1"/>
    <property type="molecule type" value="Genomic_DNA"/>
</dbReference>
<proteinExistence type="predicted"/>
<evidence type="ECO:0000313" key="3">
    <source>
        <dbReference type="Proteomes" id="UP000707245"/>
    </source>
</evidence>
<dbReference type="RefSeq" id="WP_192543244.1">
    <property type="nucleotide sequence ID" value="NZ_JBQQIQ010000002.1"/>
</dbReference>
<organism evidence="2 3">
    <name type="scientific">Pseudoalteromonas prydzensis</name>
    <dbReference type="NCBI Taxonomy" id="182141"/>
    <lineage>
        <taxon>Bacteria</taxon>
        <taxon>Pseudomonadati</taxon>
        <taxon>Pseudomonadota</taxon>
        <taxon>Gammaproteobacteria</taxon>
        <taxon>Alteromonadales</taxon>
        <taxon>Pseudoalteromonadaceae</taxon>
        <taxon>Pseudoalteromonas</taxon>
    </lineage>
</organism>
<evidence type="ECO:0000313" key="2">
    <source>
        <dbReference type="EMBL" id="MBE0459952.1"/>
    </source>
</evidence>
<sequence length="87" mass="9690">MFGSLDAIPNQGYVRNKLAVKDAWKPELDRVVSFELTEELRVKSGPVGPQVDKESGKYLSGGGSQVEMQVAPPERMKYLKIINEEPL</sequence>
<comment type="caution">
    <text evidence="2">The sequence shown here is derived from an EMBL/GenBank/DDBJ whole genome shotgun (WGS) entry which is preliminary data.</text>
</comment>
<dbReference type="Proteomes" id="UP000707245">
    <property type="component" value="Unassembled WGS sequence"/>
</dbReference>